<evidence type="ECO:0000313" key="6">
    <source>
        <dbReference type="Proteomes" id="UP000254176"/>
    </source>
</evidence>
<sequence length="128" mass="14828">MRHKTGVAMAFEQMGQFVDDDVLSGADTRTAPLGGNTLMCRFLIAFLRISTFRLPIFILSSVFRVPDNQLKHCINIQPFFINEQLKLDFKAFLLHFNKNQDKATKPQTVQIVRNRFTWCFSTLENRSL</sequence>
<accession>A0A0Y6T5F0</accession>
<evidence type="ECO:0000313" key="4">
    <source>
        <dbReference type="Proteomes" id="UP000069876"/>
    </source>
</evidence>
<reference evidence="3 6" key="3">
    <citation type="submission" date="2018-06" db="EMBL/GenBank/DDBJ databases">
        <authorList>
            <consortium name="Pathogen Informatics"/>
            <person name="Doyle S."/>
        </authorList>
    </citation>
    <scope>NUCLEOTIDE SEQUENCE [LARGE SCALE GENOMIC DNA]</scope>
    <source>
        <strain evidence="3 6">NCTC8554</strain>
    </source>
</reference>
<evidence type="ECO:0000313" key="1">
    <source>
        <dbReference type="EMBL" id="ANW91659.1"/>
    </source>
</evidence>
<dbReference type="Proteomes" id="UP000092966">
    <property type="component" value="Chromosome"/>
</dbReference>
<gene>
    <name evidence="1" type="ORF">DE8555_1100</name>
    <name evidence="2" type="ORF">ERS514851_00868</name>
    <name evidence="3" type="ORF">NCTC8554_00424</name>
</gene>
<dbReference type="Proteomes" id="UP000254176">
    <property type="component" value="Unassembled WGS sequence"/>
</dbReference>
<dbReference type="EMBL" id="UGRP01000001">
    <property type="protein sequence ID" value="SUA18745.1"/>
    <property type="molecule type" value="Genomic_DNA"/>
</dbReference>
<name>A0A0Y6T5F0_NEIME</name>
<evidence type="ECO:0000313" key="5">
    <source>
        <dbReference type="Proteomes" id="UP000092966"/>
    </source>
</evidence>
<dbReference type="RefSeq" id="WP_002244582.1">
    <property type="nucleotide sequence ID" value="NZ_CP020401.2"/>
</dbReference>
<reference evidence="1 5" key="1">
    <citation type="submission" date="2015-07" db="EMBL/GenBank/DDBJ databases">
        <title>Comparative genome sequencing reveals within-host evolution of Neisseria meningitidis during.</title>
        <authorList>
            <person name="Klughammer J."/>
            <person name="Dittrich M."/>
            <person name="Mueller T."/>
            <person name="Blom J."/>
            <person name="Goesmann A."/>
            <person name="Vogel U."/>
            <person name="Frosch M."/>
            <person name="Bock C."/>
            <person name="Schoen C."/>
        </authorList>
    </citation>
    <scope>NUCLEOTIDE SEQUENCE [LARGE SCALE GENOMIC DNA]</scope>
    <source>
        <strain evidence="1 5">DE8555</strain>
    </source>
</reference>
<protein>
    <submittedName>
        <fullName evidence="3">Uncharacterized protein</fullName>
    </submittedName>
</protein>
<organism evidence="3 6">
    <name type="scientific">Neisseria meningitidis</name>
    <dbReference type="NCBI Taxonomy" id="487"/>
    <lineage>
        <taxon>Bacteria</taxon>
        <taxon>Pseudomonadati</taxon>
        <taxon>Pseudomonadota</taxon>
        <taxon>Betaproteobacteria</taxon>
        <taxon>Neisseriales</taxon>
        <taxon>Neisseriaceae</taxon>
        <taxon>Neisseria</taxon>
    </lineage>
</organism>
<dbReference type="EMBL" id="CP012393">
    <property type="protein sequence ID" value="ANW91659.1"/>
    <property type="molecule type" value="Genomic_DNA"/>
</dbReference>
<proteinExistence type="predicted"/>
<evidence type="ECO:0000313" key="2">
    <source>
        <dbReference type="EMBL" id="CWT95473.1"/>
    </source>
</evidence>
<reference evidence="2 4" key="2">
    <citation type="submission" date="2016-02" db="EMBL/GenBank/DDBJ databases">
        <authorList>
            <consortium name="Pathogen Informatics"/>
        </authorList>
    </citation>
    <scope>NUCLEOTIDE SEQUENCE [LARGE SCALE GENOMIC DNA]</scope>
    <source>
        <strain evidence="2 4">2842STDY5881531</strain>
    </source>
</reference>
<dbReference type="Proteomes" id="UP000069876">
    <property type="component" value="Unassembled WGS sequence"/>
</dbReference>
<dbReference type="AlphaFoldDB" id="A0A0Y6T5F0"/>
<dbReference type="EMBL" id="FFEF01000007">
    <property type="protein sequence ID" value="CWT95473.1"/>
    <property type="molecule type" value="Genomic_DNA"/>
</dbReference>
<evidence type="ECO:0000313" key="3">
    <source>
        <dbReference type="EMBL" id="SUA18745.1"/>
    </source>
</evidence>